<dbReference type="HOGENOM" id="CLU_2849403_0_0_1"/>
<dbReference type="EMBL" id="FQ790265">
    <property type="protein sequence ID" value="CCD43792.1"/>
    <property type="molecule type" value="Genomic_DNA"/>
</dbReference>
<gene>
    <name evidence="1" type="ORF">BofuT4_uP010400.1</name>
</gene>
<accession>G2XT78</accession>
<dbReference type="Proteomes" id="UP000008177">
    <property type="component" value="Unplaced contigs"/>
</dbReference>
<dbReference type="InParanoid" id="G2XT78"/>
<evidence type="ECO:0000313" key="2">
    <source>
        <dbReference type="Proteomes" id="UP000008177"/>
    </source>
</evidence>
<name>G2XT78_BOTF4</name>
<evidence type="ECO:0000313" key="1">
    <source>
        <dbReference type="EMBL" id="CCD43792.1"/>
    </source>
</evidence>
<proteinExistence type="predicted"/>
<protein>
    <submittedName>
        <fullName evidence="1">Uncharacterized protein</fullName>
    </submittedName>
</protein>
<organism evidence="1 2">
    <name type="scientific">Botryotinia fuckeliana (strain T4)</name>
    <name type="common">Noble rot fungus</name>
    <name type="synonym">Botrytis cinerea</name>
    <dbReference type="NCBI Taxonomy" id="999810"/>
    <lineage>
        <taxon>Eukaryota</taxon>
        <taxon>Fungi</taxon>
        <taxon>Dikarya</taxon>
        <taxon>Ascomycota</taxon>
        <taxon>Pezizomycotina</taxon>
        <taxon>Leotiomycetes</taxon>
        <taxon>Helotiales</taxon>
        <taxon>Sclerotiniaceae</taxon>
        <taxon>Botrytis</taxon>
    </lineage>
</organism>
<reference evidence="2" key="1">
    <citation type="journal article" date="2011" name="PLoS Genet.">
        <title>Genomic analysis of the necrotrophic fungal pathogens Sclerotinia sclerotiorum and Botrytis cinerea.</title>
        <authorList>
            <person name="Amselem J."/>
            <person name="Cuomo C.A."/>
            <person name="van Kan J.A."/>
            <person name="Viaud M."/>
            <person name="Benito E.P."/>
            <person name="Couloux A."/>
            <person name="Coutinho P.M."/>
            <person name="de Vries R.P."/>
            <person name="Dyer P.S."/>
            <person name="Fillinger S."/>
            <person name="Fournier E."/>
            <person name="Gout L."/>
            <person name="Hahn M."/>
            <person name="Kohn L."/>
            <person name="Lapalu N."/>
            <person name="Plummer K.M."/>
            <person name="Pradier J.M."/>
            <person name="Quevillon E."/>
            <person name="Sharon A."/>
            <person name="Simon A."/>
            <person name="ten Have A."/>
            <person name="Tudzynski B."/>
            <person name="Tudzynski P."/>
            <person name="Wincker P."/>
            <person name="Andrew M."/>
            <person name="Anthouard V."/>
            <person name="Beever R.E."/>
            <person name="Beffa R."/>
            <person name="Benoit I."/>
            <person name="Bouzid O."/>
            <person name="Brault B."/>
            <person name="Chen Z."/>
            <person name="Choquer M."/>
            <person name="Collemare J."/>
            <person name="Cotton P."/>
            <person name="Danchin E.G."/>
            <person name="Da Silva C."/>
            <person name="Gautier A."/>
            <person name="Giraud C."/>
            <person name="Giraud T."/>
            <person name="Gonzalez C."/>
            <person name="Grossetete S."/>
            <person name="Guldener U."/>
            <person name="Henrissat B."/>
            <person name="Howlett B.J."/>
            <person name="Kodira C."/>
            <person name="Kretschmer M."/>
            <person name="Lappartient A."/>
            <person name="Leroch M."/>
            <person name="Levis C."/>
            <person name="Mauceli E."/>
            <person name="Neuveglise C."/>
            <person name="Oeser B."/>
            <person name="Pearson M."/>
            <person name="Poulain J."/>
            <person name="Poussereau N."/>
            <person name="Quesneville H."/>
            <person name="Rascle C."/>
            <person name="Schumacher J."/>
            <person name="Segurens B."/>
            <person name="Sexton A."/>
            <person name="Silva E."/>
            <person name="Sirven C."/>
            <person name="Soanes D.M."/>
            <person name="Talbot N.J."/>
            <person name="Templeton M."/>
            <person name="Yandava C."/>
            <person name="Yarden O."/>
            <person name="Zeng Q."/>
            <person name="Rollins J.A."/>
            <person name="Lebrun M.H."/>
            <person name="Dickman M."/>
        </authorList>
    </citation>
    <scope>NUCLEOTIDE SEQUENCE [LARGE SCALE GENOMIC DNA]</scope>
    <source>
        <strain evidence="2">T4</strain>
    </source>
</reference>
<sequence>MAETASNRTLIFLLISFRDYHQEHNSFDLPSQMPMINYELACKERSTALPSGCFASAICHPFFNS</sequence>
<dbReference type="AlphaFoldDB" id="G2XT78"/>